<evidence type="ECO:0000259" key="10">
    <source>
        <dbReference type="Pfam" id="PF00696"/>
    </source>
</evidence>
<keyword evidence="5 9" id="KW-0547">Nucleotide-binding</keyword>
<keyword evidence="3 9" id="KW-0028">Amino-acid biosynthesis</keyword>
<dbReference type="GO" id="GO:0042450">
    <property type="term" value="P:L-arginine biosynthetic process via ornithine"/>
    <property type="evidence" value="ECO:0007669"/>
    <property type="project" value="UniProtKB-UniRule"/>
</dbReference>
<evidence type="ECO:0000256" key="3">
    <source>
        <dbReference type="ARBA" id="ARBA00022605"/>
    </source>
</evidence>
<dbReference type="GO" id="GO:0003991">
    <property type="term" value="F:acetylglutamate kinase activity"/>
    <property type="evidence" value="ECO:0007669"/>
    <property type="project" value="UniProtKB-UniRule"/>
</dbReference>
<keyword evidence="4 9" id="KW-0808">Transferase</keyword>
<protein>
    <recommendedName>
        <fullName evidence="9">Acetylglutamate kinase</fullName>
        <ecNumber evidence="9">2.7.2.8</ecNumber>
    </recommendedName>
    <alternativeName>
        <fullName evidence="9">N-acetyl-L-glutamate 5-phosphotransferase</fullName>
    </alternativeName>
    <alternativeName>
        <fullName evidence="9">NAG kinase</fullName>
        <shortName evidence="9">NAGK</shortName>
    </alternativeName>
</protein>
<dbReference type="CDD" id="cd04250">
    <property type="entry name" value="AAK_NAGK-C"/>
    <property type="match status" value="1"/>
</dbReference>
<evidence type="ECO:0000256" key="1">
    <source>
        <dbReference type="ARBA" id="ARBA00004828"/>
    </source>
</evidence>
<dbReference type="InterPro" id="IPR037528">
    <property type="entry name" value="ArgB"/>
</dbReference>
<dbReference type="EMBL" id="JAEEGC010000070">
    <property type="protein sequence ID" value="MBV7274217.1"/>
    <property type="molecule type" value="Genomic_DNA"/>
</dbReference>
<evidence type="ECO:0000256" key="8">
    <source>
        <dbReference type="ARBA" id="ARBA00048141"/>
    </source>
</evidence>
<keyword evidence="6 9" id="KW-0418">Kinase</keyword>
<comment type="catalytic activity">
    <reaction evidence="8 9">
        <text>N-acetyl-L-glutamate + ATP = N-acetyl-L-glutamyl 5-phosphate + ADP</text>
        <dbReference type="Rhea" id="RHEA:14629"/>
        <dbReference type="ChEBI" id="CHEBI:30616"/>
        <dbReference type="ChEBI" id="CHEBI:44337"/>
        <dbReference type="ChEBI" id="CHEBI:57936"/>
        <dbReference type="ChEBI" id="CHEBI:456216"/>
        <dbReference type="EC" id="2.7.2.8"/>
    </reaction>
</comment>
<gene>
    <name evidence="9 11" type="primary">argB</name>
    <name evidence="11" type="ORF">I6U48_15020</name>
</gene>
<dbReference type="EC" id="2.7.2.8" evidence="9"/>
<evidence type="ECO:0000256" key="4">
    <source>
        <dbReference type="ARBA" id="ARBA00022679"/>
    </source>
</evidence>
<dbReference type="InterPro" id="IPR004662">
    <property type="entry name" value="AcgluKinase_fam"/>
</dbReference>
<accession>A0A949TPJ6</accession>
<dbReference type="FunFam" id="3.40.1160.10:FF:000004">
    <property type="entry name" value="Acetylglutamate kinase"/>
    <property type="match status" value="1"/>
</dbReference>
<dbReference type="Pfam" id="PF00696">
    <property type="entry name" value="AA_kinase"/>
    <property type="match status" value="1"/>
</dbReference>
<dbReference type="PIRSF" id="PIRSF000728">
    <property type="entry name" value="NAGK"/>
    <property type="match status" value="1"/>
</dbReference>
<comment type="function">
    <text evidence="9">Catalyzes the ATP-dependent phosphorylation of N-acetyl-L-glutamate.</text>
</comment>
<keyword evidence="2 9" id="KW-0055">Arginine biosynthesis</keyword>
<dbReference type="PANTHER" id="PTHR23342:SF0">
    <property type="entry name" value="N-ACETYLGLUTAMATE SYNTHASE, MITOCHONDRIAL"/>
    <property type="match status" value="1"/>
</dbReference>
<evidence type="ECO:0000256" key="5">
    <source>
        <dbReference type="ARBA" id="ARBA00022741"/>
    </source>
</evidence>
<evidence type="ECO:0000313" key="11">
    <source>
        <dbReference type="EMBL" id="MBV7274217.1"/>
    </source>
</evidence>
<dbReference type="GO" id="GO:0005737">
    <property type="term" value="C:cytoplasm"/>
    <property type="evidence" value="ECO:0007669"/>
    <property type="project" value="UniProtKB-SubCell"/>
</dbReference>
<evidence type="ECO:0000256" key="9">
    <source>
        <dbReference type="HAMAP-Rule" id="MF_00082"/>
    </source>
</evidence>
<comment type="caution">
    <text evidence="11">The sequence shown here is derived from an EMBL/GenBank/DDBJ whole genome shotgun (WGS) entry which is preliminary data.</text>
</comment>
<dbReference type="InterPro" id="IPR001048">
    <property type="entry name" value="Asp/Glu/Uridylate_kinase"/>
</dbReference>
<dbReference type="AlphaFoldDB" id="A0A949TPJ6"/>
<dbReference type="NCBIfam" id="TIGR00761">
    <property type="entry name" value="argB"/>
    <property type="match status" value="1"/>
</dbReference>
<keyword evidence="7 9" id="KW-0067">ATP-binding</keyword>
<evidence type="ECO:0000313" key="12">
    <source>
        <dbReference type="Proteomes" id="UP000694308"/>
    </source>
</evidence>
<feature type="site" description="Transition state stabilizer" evidence="9">
    <location>
        <position position="34"/>
    </location>
</feature>
<proteinExistence type="inferred from homology"/>
<dbReference type="RefSeq" id="WP_218321284.1">
    <property type="nucleotide sequence ID" value="NZ_JAEEGC010000070.1"/>
</dbReference>
<feature type="domain" description="Aspartate/glutamate/uridylate kinase" evidence="10">
    <location>
        <begin position="29"/>
        <end position="270"/>
    </location>
</feature>
<comment type="pathway">
    <text evidence="1 9">Amino-acid biosynthesis; L-arginine biosynthesis; N(2)-acetyl-L-ornithine from L-glutamate: step 2/4.</text>
</comment>
<feature type="binding site" evidence="9">
    <location>
        <begin position="69"/>
        <end position="70"/>
    </location>
    <ligand>
        <name>substrate</name>
    </ligand>
</feature>
<reference evidence="11" key="1">
    <citation type="submission" date="2020-12" db="EMBL/GenBank/DDBJ databases">
        <title>Clostridium thailandense sp. nov., a novel acetogenic bacterium isolated from peat land soil in Thailand.</title>
        <authorList>
            <person name="Chaikitkaew S."/>
            <person name="Birkeland N.K."/>
        </authorList>
    </citation>
    <scope>NUCLEOTIDE SEQUENCE</scope>
    <source>
        <strain evidence="11">PL3</strain>
    </source>
</reference>
<dbReference type="Proteomes" id="UP000694308">
    <property type="component" value="Unassembled WGS sequence"/>
</dbReference>
<dbReference type="GO" id="GO:0005524">
    <property type="term" value="F:ATP binding"/>
    <property type="evidence" value="ECO:0007669"/>
    <property type="project" value="UniProtKB-UniRule"/>
</dbReference>
<feature type="binding site" evidence="9">
    <location>
        <position position="91"/>
    </location>
    <ligand>
        <name>substrate</name>
    </ligand>
</feature>
<keyword evidence="12" id="KW-1185">Reference proteome</keyword>
<comment type="similarity">
    <text evidence="9">Belongs to the acetylglutamate kinase family. ArgB subfamily.</text>
</comment>
<feature type="site" description="Transition state stabilizer" evidence="9">
    <location>
        <position position="251"/>
    </location>
</feature>
<feature type="binding site" evidence="9">
    <location>
        <position position="188"/>
    </location>
    <ligand>
        <name>substrate</name>
    </ligand>
</feature>
<dbReference type="PANTHER" id="PTHR23342">
    <property type="entry name" value="N-ACETYLGLUTAMATE SYNTHASE"/>
    <property type="match status" value="1"/>
</dbReference>
<organism evidence="11 12">
    <name type="scientific">Clostridium thailandense</name>
    <dbReference type="NCBI Taxonomy" id="2794346"/>
    <lineage>
        <taxon>Bacteria</taxon>
        <taxon>Bacillati</taxon>
        <taxon>Bacillota</taxon>
        <taxon>Clostridia</taxon>
        <taxon>Eubacteriales</taxon>
        <taxon>Clostridiaceae</taxon>
        <taxon>Clostridium</taxon>
    </lineage>
</organism>
<evidence type="ECO:0000256" key="2">
    <source>
        <dbReference type="ARBA" id="ARBA00022571"/>
    </source>
</evidence>
<dbReference type="HAMAP" id="MF_00082">
    <property type="entry name" value="ArgB"/>
    <property type="match status" value="1"/>
</dbReference>
<evidence type="ECO:0000256" key="7">
    <source>
        <dbReference type="ARBA" id="ARBA00022840"/>
    </source>
</evidence>
<comment type="subcellular location">
    <subcellularLocation>
        <location evidence="9">Cytoplasm</location>
    </subcellularLocation>
</comment>
<sequence length="296" mass="32079">MFNGIGEKNIKKAEILVQALPYIQEFYGKTIVVKYGGNAMINDELKNSVIKDIVMLNCVGIKVVVVHGGGPEINNVLNKMGKEGQFINGLRVTDRETIDVVQMVLAGKVNKDIVALINKMGGKAIGLSGIDGNLLMAEKLEKTDEIDLGYVGQITGVNKDIIEHNFNGGYIPVISTVALNKEDGQVYNINADYAAARISIELNAEKLILLTDVPGILRDVTDPESLISEINADDIAQLIDRKIVSGGMIPKIECCLEAIRGGVIKTHIIDGRLPHSILLELFSEEGVGTMITNEEV</sequence>
<name>A0A949TPJ6_9CLOT</name>
<evidence type="ECO:0000256" key="6">
    <source>
        <dbReference type="ARBA" id="ARBA00022777"/>
    </source>
</evidence>
<keyword evidence="9" id="KW-0963">Cytoplasm</keyword>
<dbReference type="InterPro" id="IPR041727">
    <property type="entry name" value="NAGK-C"/>
</dbReference>